<organism evidence="2 3">
    <name type="scientific">Enteractinococcus coprophilus</name>
    <dbReference type="NCBI Taxonomy" id="1027633"/>
    <lineage>
        <taxon>Bacteria</taxon>
        <taxon>Bacillati</taxon>
        <taxon>Actinomycetota</taxon>
        <taxon>Actinomycetes</taxon>
        <taxon>Micrococcales</taxon>
        <taxon>Micrococcaceae</taxon>
    </lineage>
</organism>
<feature type="compositionally biased region" description="Polar residues" evidence="1">
    <location>
        <begin position="33"/>
        <end position="42"/>
    </location>
</feature>
<evidence type="ECO:0000256" key="1">
    <source>
        <dbReference type="SAM" id="MobiDB-lite"/>
    </source>
</evidence>
<dbReference type="PROSITE" id="PS51257">
    <property type="entry name" value="PROKAR_LIPOPROTEIN"/>
    <property type="match status" value="1"/>
</dbReference>
<protein>
    <submittedName>
        <fullName evidence="2">Uncharacterized protein</fullName>
    </submittedName>
</protein>
<accession>A0A543AFB8</accession>
<evidence type="ECO:0000313" key="3">
    <source>
        <dbReference type="Proteomes" id="UP000319746"/>
    </source>
</evidence>
<feature type="region of interest" description="Disordered" evidence="1">
    <location>
        <begin position="33"/>
        <end position="56"/>
    </location>
</feature>
<name>A0A543AFB8_9MICC</name>
<dbReference type="RefSeq" id="WP_170200426.1">
    <property type="nucleotide sequence ID" value="NZ_JBHWXF010000005.1"/>
</dbReference>
<evidence type="ECO:0000313" key="2">
    <source>
        <dbReference type="EMBL" id="TQL71260.1"/>
    </source>
</evidence>
<dbReference type="EMBL" id="VFOU01000003">
    <property type="protein sequence ID" value="TQL71260.1"/>
    <property type="molecule type" value="Genomic_DNA"/>
</dbReference>
<comment type="caution">
    <text evidence="2">The sequence shown here is derived from an EMBL/GenBank/DDBJ whole genome shotgun (WGS) entry which is preliminary data.</text>
</comment>
<dbReference type="Proteomes" id="UP000319746">
    <property type="component" value="Unassembled WGS sequence"/>
</dbReference>
<sequence length="89" mass="9520">MTLLRSRSWHRSFFLSISVLLATVLGVSLTSCSPDASVSSPVGDQPPASEPDAPHACTEEARQVSLLVETKQPVGQRNIVPLPDPTLEP</sequence>
<keyword evidence="3" id="KW-1185">Reference proteome</keyword>
<reference evidence="2 3" key="1">
    <citation type="submission" date="2019-06" db="EMBL/GenBank/DDBJ databases">
        <title>Sequencing the genomes of 1000 actinobacteria strains.</title>
        <authorList>
            <person name="Klenk H.-P."/>
        </authorList>
    </citation>
    <scope>NUCLEOTIDE SEQUENCE [LARGE SCALE GENOMIC DNA]</scope>
    <source>
        <strain evidence="2 3">DSM 24083</strain>
    </source>
</reference>
<gene>
    <name evidence="2" type="ORF">FB556_1733</name>
</gene>
<dbReference type="AlphaFoldDB" id="A0A543AFB8"/>
<proteinExistence type="predicted"/>